<dbReference type="PANTHER" id="PTHR11552:SF147">
    <property type="entry name" value="CHOLINE DEHYDROGENASE, MITOCHONDRIAL"/>
    <property type="match status" value="1"/>
</dbReference>
<sequence length="578" mass="61628">MLAPTLTVLSLFSTVGLCKLYENVAELPTLQYDFVIVGGGTAGNVLASRLTENNKVSVLVLEAGPTWNYTTTPQVGANGVAFPFLRGYMLGGCSAHNGLAYTRGAASDFDRYANLTGDDGWSWNNMLPYFLKNEKWSAPADNHDTKGQFNPAFHGTQGPIDVSVRGYPWSEFEGHVLQTTKELSEEFPFQEDYNAGTPLGIGWMQFTIGGGQRSSSATGYLTSSVLSRPNLHVLLHAQVSKLVNPVQSRVAPSEPLTFQGVQFRFGNSLFVANATKEIILSAGPVGSPSILQHSGVGDATILKRLGIPTVLNLPSVGKNASEHAYSGLSWAVNSNQTVESLFQNPALYDQAFAQWNKTKTGPFVDTSPGTMVGWLRLAPDSPAFKVHADPSPGPDAPHFEVLFQPFGLDIFGPGPYSPTISLVLAMVSPVSRGSVLINSTDPFSAPLIDPGLLSNDFDALAMAEGLQLLLKFVGAPNWKENRYLGAPSVDIASMTPDEVVAYVRGASGPGYHLVGTLGMSPQGAPYGCVDPDLKVKGFAGLRVVDASVLPIVPAAHTQAATYVVAERAADLIKQQWGL</sequence>
<dbReference type="PIRSF" id="PIRSF000137">
    <property type="entry name" value="Alcohol_oxidase"/>
    <property type="match status" value="1"/>
</dbReference>
<evidence type="ECO:0000313" key="9">
    <source>
        <dbReference type="EMBL" id="KAJ7609919.1"/>
    </source>
</evidence>
<accession>A0AAD7F956</accession>
<feature type="binding site" evidence="6">
    <location>
        <position position="239"/>
    </location>
    <ligand>
        <name>FAD</name>
        <dbReference type="ChEBI" id="CHEBI:57692"/>
    </ligand>
</feature>
<keyword evidence="10" id="KW-1185">Reference proteome</keyword>
<protein>
    <submittedName>
        <fullName evidence="9">Alcohol oxidase</fullName>
    </submittedName>
</protein>
<dbReference type="Proteomes" id="UP001221142">
    <property type="component" value="Unassembled WGS sequence"/>
</dbReference>
<feature type="active site" description="Proton donor" evidence="5">
    <location>
        <position position="512"/>
    </location>
</feature>
<evidence type="ECO:0000256" key="6">
    <source>
        <dbReference type="PIRSR" id="PIRSR000137-2"/>
    </source>
</evidence>
<comment type="cofactor">
    <cofactor evidence="1 6">
        <name>FAD</name>
        <dbReference type="ChEBI" id="CHEBI:57692"/>
    </cofactor>
</comment>
<dbReference type="EMBL" id="JARKIF010000037">
    <property type="protein sequence ID" value="KAJ7609919.1"/>
    <property type="molecule type" value="Genomic_DNA"/>
</dbReference>
<dbReference type="PANTHER" id="PTHR11552">
    <property type="entry name" value="GLUCOSE-METHANOL-CHOLINE GMC OXIDOREDUCTASE"/>
    <property type="match status" value="1"/>
</dbReference>
<dbReference type="Gene3D" id="3.50.50.60">
    <property type="entry name" value="FAD/NAD(P)-binding domain"/>
    <property type="match status" value="1"/>
</dbReference>
<dbReference type="InterPro" id="IPR036188">
    <property type="entry name" value="FAD/NAD-bd_sf"/>
</dbReference>
<dbReference type="AlphaFoldDB" id="A0AAD7F956"/>
<dbReference type="InterPro" id="IPR012132">
    <property type="entry name" value="GMC_OxRdtase"/>
</dbReference>
<dbReference type="SUPFAM" id="SSF51905">
    <property type="entry name" value="FAD/NAD(P)-binding domain"/>
    <property type="match status" value="1"/>
</dbReference>
<evidence type="ECO:0000256" key="4">
    <source>
        <dbReference type="ARBA" id="ARBA00022827"/>
    </source>
</evidence>
<dbReference type="InterPro" id="IPR007867">
    <property type="entry name" value="GMC_OxRtase_C"/>
</dbReference>
<keyword evidence="7" id="KW-0732">Signal</keyword>
<dbReference type="SUPFAM" id="SSF54373">
    <property type="entry name" value="FAD-linked reductases, C-terminal domain"/>
    <property type="match status" value="1"/>
</dbReference>
<feature type="active site" description="Proton acceptor" evidence="5">
    <location>
        <position position="556"/>
    </location>
</feature>
<dbReference type="PROSITE" id="PS00624">
    <property type="entry name" value="GMC_OXRED_2"/>
    <property type="match status" value="1"/>
</dbReference>
<dbReference type="GO" id="GO:0016614">
    <property type="term" value="F:oxidoreductase activity, acting on CH-OH group of donors"/>
    <property type="evidence" value="ECO:0007669"/>
    <property type="project" value="InterPro"/>
</dbReference>
<dbReference type="Pfam" id="PF05199">
    <property type="entry name" value="GMC_oxred_C"/>
    <property type="match status" value="1"/>
</dbReference>
<evidence type="ECO:0000256" key="2">
    <source>
        <dbReference type="ARBA" id="ARBA00010790"/>
    </source>
</evidence>
<dbReference type="Pfam" id="PF00732">
    <property type="entry name" value="GMC_oxred_N"/>
    <property type="match status" value="1"/>
</dbReference>
<gene>
    <name evidence="9" type="ORF">FB45DRAFT_982290</name>
</gene>
<dbReference type="InterPro" id="IPR000172">
    <property type="entry name" value="GMC_OxRdtase_N"/>
</dbReference>
<dbReference type="Gene3D" id="3.30.560.10">
    <property type="entry name" value="Glucose Oxidase, domain 3"/>
    <property type="match status" value="1"/>
</dbReference>
<name>A0AAD7F956_9AGAR</name>
<evidence type="ECO:0000256" key="3">
    <source>
        <dbReference type="ARBA" id="ARBA00022630"/>
    </source>
</evidence>
<evidence type="ECO:0000259" key="8">
    <source>
        <dbReference type="PROSITE" id="PS00624"/>
    </source>
</evidence>
<proteinExistence type="inferred from homology"/>
<comment type="similarity">
    <text evidence="2">Belongs to the GMC oxidoreductase family.</text>
</comment>
<comment type="caution">
    <text evidence="9">The sequence shown here is derived from an EMBL/GenBank/DDBJ whole genome shotgun (WGS) entry which is preliminary data.</text>
</comment>
<keyword evidence="3" id="KW-0285">Flavoprotein</keyword>
<evidence type="ECO:0000256" key="5">
    <source>
        <dbReference type="PIRSR" id="PIRSR000137-1"/>
    </source>
</evidence>
<feature type="domain" description="Glucose-methanol-choline oxidoreductase N-terminal" evidence="8">
    <location>
        <begin position="283"/>
        <end position="297"/>
    </location>
</feature>
<reference evidence="9" key="1">
    <citation type="submission" date="2023-03" db="EMBL/GenBank/DDBJ databases">
        <title>Massive genome expansion in bonnet fungi (Mycena s.s.) driven by repeated elements and novel gene families across ecological guilds.</title>
        <authorList>
            <consortium name="Lawrence Berkeley National Laboratory"/>
            <person name="Harder C.B."/>
            <person name="Miyauchi S."/>
            <person name="Viragh M."/>
            <person name="Kuo A."/>
            <person name="Thoen E."/>
            <person name="Andreopoulos B."/>
            <person name="Lu D."/>
            <person name="Skrede I."/>
            <person name="Drula E."/>
            <person name="Henrissat B."/>
            <person name="Morin E."/>
            <person name="Kohler A."/>
            <person name="Barry K."/>
            <person name="LaButti K."/>
            <person name="Morin E."/>
            <person name="Salamov A."/>
            <person name="Lipzen A."/>
            <person name="Mereny Z."/>
            <person name="Hegedus B."/>
            <person name="Baldrian P."/>
            <person name="Stursova M."/>
            <person name="Weitz H."/>
            <person name="Taylor A."/>
            <person name="Grigoriev I.V."/>
            <person name="Nagy L.G."/>
            <person name="Martin F."/>
            <person name="Kauserud H."/>
        </authorList>
    </citation>
    <scope>NUCLEOTIDE SEQUENCE</scope>
    <source>
        <strain evidence="9">9284</strain>
    </source>
</reference>
<evidence type="ECO:0000313" key="10">
    <source>
        <dbReference type="Proteomes" id="UP001221142"/>
    </source>
</evidence>
<evidence type="ECO:0000256" key="7">
    <source>
        <dbReference type="SAM" id="SignalP"/>
    </source>
</evidence>
<organism evidence="9 10">
    <name type="scientific">Roridomyces roridus</name>
    <dbReference type="NCBI Taxonomy" id="1738132"/>
    <lineage>
        <taxon>Eukaryota</taxon>
        <taxon>Fungi</taxon>
        <taxon>Dikarya</taxon>
        <taxon>Basidiomycota</taxon>
        <taxon>Agaricomycotina</taxon>
        <taxon>Agaricomycetes</taxon>
        <taxon>Agaricomycetidae</taxon>
        <taxon>Agaricales</taxon>
        <taxon>Marasmiineae</taxon>
        <taxon>Mycenaceae</taxon>
        <taxon>Roridomyces</taxon>
    </lineage>
</organism>
<keyword evidence="4 6" id="KW-0274">FAD</keyword>
<evidence type="ECO:0000256" key="1">
    <source>
        <dbReference type="ARBA" id="ARBA00001974"/>
    </source>
</evidence>
<dbReference type="GO" id="GO:0050660">
    <property type="term" value="F:flavin adenine dinucleotide binding"/>
    <property type="evidence" value="ECO:0007669"/>
    <property type="project" value="InterPro"/>
</dbReference>
<feature type="signal peptide" evidence="7">
    <location>
        <begin position="1"/>
        <end position="18"/>
    </location>
</feature>
<feature type="chain" id="PRO_5042127811" evidence="7">
    <location>
        <begin position="19"/>
        <end position="578"/>
    </location>
</feature>